<keyword evidence="3" id="KW-0053">Apoptosis</keyword>
<feature type="active site" evidence="7">
    <location>
        <position position="294"/>
    </location>
</feature>
<keyword evidence="13" id="KW-1185">Reference proteome</keyword>
<feature type="domain" description="Caspase family p10" evidence="10">
    <location>
        <begin position="338"/>
        <end position="422"/>
    </location>
</feature>
<dbReference type="InterPro" id="IPR016129">
    <property type="entry name" value="Caspase_his_AS"/>
</dbReference>
<evidence type="ECO:0000256" key="4">
    <source>
        <dbReference type="ARBA" id="ARBA00022801"/>
    </source>
</evidence>
<organism evidence="13 14">
    <name type="scientific">Alligator sinensis</name>
    <name type="common">Chinese alligator</name>
    <dbReference type="NCBI Taxonomy" id="38654"/>
    <lineage>
        <taxon>Eukaryota</taxon>
        <taxon>Metazoa</taxon>
        <taxon>Chordata</taxon>
        <taxon>Craniata</taxon>
        <taxon>Vertebrata</taxon>
        <taxon>Euteleostomi</taxon>
        <taxon>Archelosauria</taxon>
        <taxon>Archosauria</taxon>
        <taxon>Crocodylia</taxon>
        <taxon>Alligatoridae</taxon>
        <taxon>Alligatorinae</taxon>
        <taxon>Alligator</taxon>
    </lineage>
</organism>
<name>A0A1U7SW50_ALLSI</name>
<dbReference type="AlphaFoldDB" id="A0A1U7SW50"/>
<gene>
    <name evidence="14" type="primary">CASP9</name>
</gene>
<evidence type="ECO:0000313" key="13">
    <source>
        <dbReference type="Proteomes" id="UP000189705"/>
    </source>
</evidence>
<dbReference type="SUPFAM" id="SSF47986">
    <property type="entry name" value="DEATH domain"/>
    <property type="match status" value="1"/>
</dbReference>
<evidence type="ECO:0000256" key="7">
    <source>
        <dbReference type="PIRSR" id="PIRSR038001-1"/>
    </source>
</evidence>
<dbReference type="GO" id="GO:0006508">
    <property type="term" value="P:proteolysis"/>
    <property type="evidence" value="ECO:0007669"/>
    <property type="project" value="UniProtKB-KW"/>
</dbReference>
<evidence type="ECO:0000256" key="3">
    <source>
        <dbReference type="ARBA" id="ARBA00022703"/>
    </source>
</evidence>
<evidence type="ECO:0000313" key="14">
    <source>
        <dbReference type="RefSeq" id="XP_006037744.1"/>
    </source>
</evidence>
<keyword evidence="5" id="KW-0788">Thiol protease</keyword>
<dbReference type="PANTHER" id="PTHR47901:SF8">
    <property type="entry name" value="CASPASE-3"/>
    <property type="match status" value="1"/>
</dbReference>
<feature type="region of interest" description="Disordered" evidence="9">
    <location>
        <begin position="314"/>
        <end position="337"/>
    </location>
</feature>
<dbReference type="PROSITE" id="PS01122">
    <property type="entry name" value="CASPASE_CYS"/>
    <property type="match status" value="1"/>
</dbReference>
<dbReference type="SMART" id="SM00114">
    <property type="entry name" value="CARD"/>
    <property type="match status" value="1"/>
</dbReference>
<evidence type="ECO:0000256" key="9">
    <source>
        <dbReference type="SAM" id="MobiDB-lite"/>
    </source>
</evidence>
<dbReference type="GO" id="GO:0006915">
    <property type="term" value="P:apoptotic process"/>
    <property type="evidence" value="ECO:0007669"/>
    <property type="project" value="UniProtKB-KW"/>
</dbReference>
<dbReference type="STRING" id="38654.A0A1U7SW50"/>
<keyword evidence="6" id="KW-0865">Zymogen</keyword>
<dbReference type="InterPro" id="IPR033139">
    <property type="entry name" value="Caspase_cys_AS"/>
</dbReference>
<dbReference type="GeneID" id="102384999"/>
<dbReference type="InterPro" id="IPR015917">
    <property type="entry name" value="Pept_C14A"/>
</dbReference>
<dbReference type="InterPro" id="IPR001315">
    <property type="entry name" value="CARD"/>
</dbReference>
<evidence type="ECO:0000256" key="2">
    <source>
        <dbReference type="ARBA" id="ARBA00022670"/>
    </source>
</evidence>
<evidence type="ECO:0000256" key="8">
    <source>
        <dbReference type="RuleBase" id="RU003971"/>
    </source>
</evidence>
<dbReference type="PANTHER" id="PTHR47901">
    <property type="entry name" value="CASPASE RECRUITMENT DOMAIN-CONTAINING PROTEIN 18"/>
    <property type="match status" value="1"/>
</dbReference>
<dbReference type="PROSITE" id="PS01121">
    <property type="entry name" value="CASPASE_HIS"/>
    <property type="match status" value="1"/>
</dbReference>
<feature type="region of interest" description="Disordered" evidence="9">
    <location>
        <begin position="131"/>
        <end position="150"/>
    </location>
</feature>
<dbReference type="InterPro" id="IPR001309">
    <property type="entry name" value="Pept_C14_p20"/>
</dbReference>
<accession>A0A1U7SW50</accession>
<evidence type="ECO:0000259" key="12">
    <source>
        <dbReference type="PROSITE" id="PS50209"/>
    </source>
</evidence>
<dbReference type="SUPFAM" id="SSF52129">
    <property type="entry name" value="Caspase-like"/>
    <property type="match status" value="1"/>
</dbReference>
<dbReference type="PIRSF" id="PIRSF038001">
    <property type="entry name" value="Caspase_ICE"/>
    <property type="match status" value="1"/>
</dbReference>
<evidence type="ECO:0000256" key="5">
    <source>
        <dbReference type="ARBA" id="ARBA00022807"/>
    </source>
</evidence>
<reference evidence="14" key="1">
    <citation type="submission" date="2025-08" db="UniProtKB">
        <authorList>
            <consortium name="RefSeq"/>
        </authorList>
    </citation>
    <scope>IDENTIFICATION</scope>
</reference>
<feature type="domain" description="Caspase family p20" evidence="11">
    <location>
        <begin position="166"/>
        <end position="298"/>
    </location>
</feature>
<dbReference type="GO" id="GO:0004197">
    <property type="term" value="F:cysteine-type endopeptidase activity"/>
    <property type="evidence" value="ECO:0007669"/>
    <property type="project" value="InterPro"/>
</dbReference>
<dbReference type="KEGG" id="asn:102384999"/>
<dbReference type="RefSeq" id="XP_006037744.1">
    <property type="nucleotide sequence ID" value="XM_006037682.3"/>
</dbReference>
<keyword evidence="4" id="KW-0378">Hydrolase</keyword>
<sequence>MEAEQRQRLQRGRVRLVRGLQVEALWGPLVRDGVFSRDMLDDIQRAGTLRDQARQLLIDLETRGKQAFPTFVSILHETGQKDLADFLSEGCAFPRPSSIDIKPIEIGLRGGKGRAGGRDSEYLPLPVQARTERDQELDHPGAVAHSAAADRSRQNSDMVYVLKSRPCGYCLIINNVHFSPESGLSLRQGSDLDYEKLKRRFSLFHFEVLTRQDLKAKEMYSELWALAQKDHSAMDCCLVVILSHGRQRSHIQFPGEVCGTDGNAIPVERIVNCFNGLNCWSLRGKPKLFIIQACGGEERDYGFELDSDSSGNQGYGASLQSDASPLKPSSGNLDEPDAVTSLPTASDILVSYSTFPGFVSWRDRKSGSWFVETLDRILEQYADSEDLQKLLLRVANEVSSKEKYKQMPGCYHFLRKWFFFMTK</sequence>
<dbReference type="Pfam" id="PF00619">
    <property type="entry name" value="CARD"/>
    <property type="match status" value="1"/>
</dbReference>
<protein>
    <submittedName>
        <fullName evidence="14">Caspase-9</fullName>
    </submittedName>
</protein>
<feature type="domain" description="CARD" evidence="12">
    <location>
        <begin position="1"/>
        <end position="90"/>
    </location>
</feature>
<dbReference type="InParanoid" id="A0A1U7SW50"/>
<dbReference type="Pfam" id="PF00656">
    <property type="entry name" value="Peptidase_C14"/>
    <property type="match status" value="1"/>
</dbReference>
<evidence type="ECO:0000259" key="11">
    <source>
        <dbReference type="PROSITE" id="PS50208"/>
    </source>
</evidence>
<evidence type="ECO:0000259" key="10">
    <source>
        <dbReference type="PROSITE" id="PS50207"/>
    </source>
</evidence>
<dbReference type="CDD" id="cd00032">
    <property type="entry name" value="CASc"/>
    <property type="match status" value="1"/>
</dbReference>
<dbReference type="InterPro" id="IPR002138">
    <property type="entry name" value="Pept_C14_p10"/>
</dbReference>
<dbReference type="PRINTS" id="PR00376">
    <property type="entry name" value="IL1BCENZYME"/>
</dbReference>
<dbReference type="Gene3D" id="3.40.50.1460">
    <property type="match status" value="1"/>
</dbReference>
<dbReference type="PROSITE" id="PS50207">
    <property type="entry name" value="CASPASE_P10"/>
    <property type="match status" value="1"/>
</dbReference>
<dbReference type="InterPro" id="IPR011600">
    <property type="entry name" value="Pept_C14_caspase"/>
</dbReference>
<dbReference type="Gene3D" id="1.10.533.10">
    <property type="entry name" value="Death Domain, Fas"/>
    <property type="match status" value="1"/>
</dbReference>
<dbReference type="InterPro" id="IPR002398">
    <property type="entry name" value="Pept_C14"/>
</dbReference>
<dbReference type="OrthoDB" id="6044770at2759"/>
<dbReference type="InterPro" id="IPR042147">
    <property type="entry name" value="CARD_CASP9"/>
</dbReference>
<evidence type="ECO:0000256" key="6">
    <source>
        <dbReference type="ARBA" id="ARBA00023145"/>
    </source>
</evidence>
<comment type="similarity">
    <text evidence="1 8">Belongs to the peptidase C14A family.</text>
</comment>
<keyword evidence="2" id="KW-0645">Protease</keyword>
<feature type="compositionally biased region" description="Polar residues" evidence="9">
    <location>
        <begin position="318"/>
        <end position="332"/>
    </location>
</feature>
<feature type="active site" evidence="7">
    <location>
        <position position="244"/>
    </location>
</feature>
<dbReference type="CTD" id="842"/>
<dbReference type="PROSITE" id="PS50208">
    <property type="entry name" value="CASPASE_P20"/>
    <property type="match status" value="1"/>
</dbReference>
<dbReference type="PROSITE" id="PS50209">
    <property type="entry name" value="CARD"/>
    <property type="match status" value="1"/>
</dbReference>
<dbReference type="Proteomes" id="UP000189705">
    <property type="component" value="Unplaced"/>
</dbReference>
<dbReference type="CDD" id="cd08326">
    <property type="entry name" value="CARD_CASP9"/>
    <property type="match status" value="1"/>
</dbReference>
<dbReference type="eggNOG" id="KOG3573">
    <property type="taxonomic scope" value="Eukaryota"/>
</dbReference>
<dbReference type="InterPro" id="IPR029030">
    <property type="entry name" value="Caspase-like_dom_sf"/>
</dbReference>
<dbReference type="GO" id="GO:0042981">
    <property type="term" value="P:regulation of apoptotic process"/>
    <property type="evidence" value="ECO:0007669"/>
    <property type="project" value="InterPro"/>
</dbReference>
<evidence type="ECO:0000256" key="1">
    <source>
        <dbReference type="ARBA" id="ARBA00010134"/>
    </source>
</evidence>
<proteinExistence type="inferred from homology"/>
<dbReference type="FunFam" id="3.40.50.1460:FF:000012">
    <property type="entry name" value="Caspase 9"/>
    <property type="match status" value="1"/>
</dbReference>
<dbReference type="InterPro" id="IPR011029">
    <property type="entry name" value="DEATH-like_dom_sf"/>
</dbReference>
<dbReference type="SMART" id="SM00115">
    <property type="entry name" value="CASc"/>
    <property type="match status" value="1"/>
</dbReference>